<reference evidence="8 9" key="1">
    <citation type="submission" date="2019-02" db="EMBL/GenBank/DDBJ databases">
        <title>Genomic Encyclopedia of Type Strains, Phase IV (KMG-IV): sequencing the most valuable type-strain genomes for metagenomic binning, comparative biology and taxonomic classification.</title>
        <authorList>
            <person name="Goeker M."/>
        </authorList>
    </citation>
    <scope>NUCLEOTIDE SEQUENCE [LARGE SCALE GENOMIC DNA]</scope>
    <source>
        <strain evidence="8 9">DSM 45622</strain>
    </source>
</reference>
<organism evidence="8 9">
    <name type="scientific">Motilibacter rhizosphaerae</name>
    <dbReference type="NCBI Taxonomy" id="598652"/>
    <lineage>
        <taxon>Bacteria</taxon>
        <taxon>Bacillati</taxon>
        <taxon>Actinomycetota</taxon>
        <taxon>Actinomycetes</taxon>
        <taxon>Motilibacterales</taxon>
        <taxon>Motilibacteraceae</taxon>
        <taxon>Motilibacter</taxon>
    </lineage>
</organism>
<protein>
    <submittedName>
        <fullName evidence="8">DHA1 family inner membrane transport protein</fullName>
    </submittedName>
</protein>
<dbReference type="InterPro" id="IPR011701">
    <property type="entry name" value="MFS"/>
</dbReference>
<evidence type="ECO:0000256" key="3">
    <source>
        <dbReference type="ARBA" id="ARBA00022692"/>
    </source>
</evidence>
<dbReference type="Pfam" id="PF07690">
    <property type="entry name" value="MFS_1"/>
    <property type="match status" value="1"/>
</dbReference>
<comment type="subcellular location">
    <subcellularLocation>
        <location evidence="1">Cell membrane</location>
        <topology evidence="1">Multi-pass membrane protein</topology>
    </subcellularLocation>
</comment>
<evidence type="ECO:0000313" key="9">
    <source>
        <dbReference type="Proteomes" id="UP000293638"/>
    </source>
</evidence>
<dbReference type="PANTHER" id="PTHR43124:SF3">
    <property type="entry name" value="CHLORAMPHENICOL EFFLUX PUMP RV0191"/>
    <property type="match status" value="1"/>
</dbReference>
<feature type="transmembrane region" description="Helical" evidence="6">
    <location>
        <begin position="313"/>
        <end position="333"/>
    </location>
</feature>
<dbReference type="RefSeq" id="WP_231116403.1">
    <property type="nucleotide sequence ID" value="NZ_SGXD01000003.1"/>
</dbReference>
<dbReference type="PROSITE" id="PS50850">
    <property type="entry name" value="MFS"/>
    <property type="match status" value="1"/>
</dbReference>
<dbReference type="Gene3D" id="1.20.1250.20">
    <property type="entry name" value="MFS general substrate transporter like domains"/>
    <property type="match status" value="1"/>
</dbReference>
<accession>A0A4Q7NQM8</accession>
<dbReference type="PANTHER" id="PTHR43124">
    <property type="entry name" value="PURINE EFFLUX PUMP PBUE"/>
    <property type="match status" value="1"/>
</dbReference>
<dbReference type="AlphaFoldDB" id="A0A4Q7NQM8"/>
<keyword evidence="3 6" id="KW-0812">Transmembrane</keyword>
<dbReference type="SUPFAM" id="SSF103473">
    <property type="entry name" value="MFS general substrate transporter"/>
    <property type="match status" value="1"/>
</dbReference>
<evidence type="ECO:0000256" key="4">
    <source>
        <dbReference type="ARBA" id="ARBA00022989"/>
    </source>
</evidence>
<keyword evidence="4 6" id="KW-1133">Transmembrane helix</keyword>
<evidence type="ECO:0000256" key="2">
    <source>
        <dbReference type="ARBA" id="ARBA00022475"/>
    </source>
</evidence>
<feature type="transmembrane region" description="Helical" evidence="6">
    <location>
        <begin position="65"/>
        <end position="84"/>
    </location>
</feature>
<feature type="transmembrane region" description="Helical" evidence="6">
    <location>
        <begin position="257"/>
        <end position="276"/>
    </location>
</feature>
<feature type="transmembrane region" description="Helical" evidence="6">
    <location>
        <begin position="354"/>
        <end position="374"/>
    </location>
</feature>
<dbReference type="InterPro" id="IPR036259">
    <property type="entry name" value="MFS_trans_sf"/>
</dbReference>
<feature type="transmembrane region" description="Helical" evidence="6">
    <location>
        <begin position="222"/>
        <end position="245"/>
    </location>
</feature>
<gene>
    <name evidence="8" type="ORF">EV189_2964</name>
</gene>
<feature type="transmembrane region" description="Helical" evidence="6">
    <location>
        <begin position="151"/>
        <end position="172"/>
    </location>
</feature>
<feature type="transmembrane region" description="Helical" evidence="6">
    <location>
        <begin position="288"/>
        <end position="307"/>
    </location>
</feature>
<dbReference type="Proteomes" id="UP000293638">
    <property type="component" value="Unassembled WGS sequence"/>
</dbReference>
<dbReference type="EMBL" id="SGXD01000003">
    <property type="protein sequence ID" value="RZS87533.1"/>
    <property type="molecule type" value="Genomic_DNA"/>
</dbReference>
<name>A0A4Q7NQM8_9ACTN</name>
<evidence type="ECO:0000313" key="8">
    <source>
        <dbReference type="EMBL" id="RZS87533.1"/>
    </source>
</evidence>
<feature type="domain" description="Major facilitator superfamily (MFS) profile" evidence="7">
    <location>
        <begin position="26"/>
        <end position="406"/>
    </location>
</feature>
<keyword evidence="9" id="KW-1185">Reference proteome</keyword>
<dbReference type="GO" id="GO:0005886">
    <property type="term" value="C:plasma membrane"/>
    <property type="evidence" value="ECO:0007669"/>
    <property type="project" value="UniProtKB-SubCell"/>
</dbReference>
<sequence>MTLDSLDPVLEDDLDVTAAHRPLALSLLALALGGFGIGTTEFATMGVLPDIASGVHVSIPTAGHLISAYALGVVVGAPLLAVATAKLPRKLVLLLLMVAFALGNLGSTVAPGYHSLLLARFASGLPHGAYFGIAAVVAASLVPVSRRGWSVSMVMTGLTIANLAGVPLSTLLGQHLGWRAAFAVVAGIGVLTVAAIAYAVPPVPVVDGASPARELTALRSPQVLLTLLTGSVGFGGFFAVYSYITPTLTKVTGYEEAAVPVVLALFGLGMTLGNLAGGRLADWSVDRTVALGLVAFIVALLVFTQAAHYVVPAALDVVLIGGIGSATIPALQMRLMDVAGDDAQALAAASNHSALNIANALGAWLGGVVIAAGHGYTAPAVVGAGLAVLGLAVHGGAVLVGRRAAV</sequence>
<evidence type="ECO:0000256" key="5">
    <source>
        <dbReference type="ARBA" id="ARBA00023136"/>
    </source>
</evidence>
<evidence type="ECO:0000256" key="6">
    <source>
        <dbReference type="SAM" id="Phobius"/>
    </source>
</evidence>
<proteinExistence type="predicted"/>
<feature type="transmembrane region" description="Helical" evidence="6">
    <location>
        <begin position="23"/>
        <end position="45"/>
    </location>
</feature>
<evidence type="ECO:0000259" key="7">
    <source>
        <dbReference type="PROSITE" id="PS50850"/>
    </source>
</evidence>
<dbReference type="InterPro" id="IPR050189">
    <property type="entry name" value="MFS_Efflux_Transporters"/>
</dbReference>
<evidence type="ECO:0000256" key="1">
    <source>
        <dbReference type="ARBA" id="ARBA00004651"/>
    </source>
</evidence>
<keyword evidence="2" id="KW-1003">Cell membrane</keyword>
<feature type="transmembrane region" description="Helical" evidence="6">
    <location>
        <begin position="91"/>
        <end position="113"/>
    </location>
</feature>
<dbReference type="GO" id="GO:0022857">
    <property type="term" value="F:transmembrane transporter activity"/>
    <property type="evidence" value="ECO:0007669"/>
    <property type="project" value="InterPro"/>
</dbReference>
<dbReference type="InterPro" id="IPR020846">
    <property type="entry name" value="MFS_dom"/>
</dbReference>
<feature type="transmembrane region" description="Helical" evidence="6">
    <location>
        <begin position="178"/>
        <end position="201"/>
    </location>
</feature>
<dbReference type="CDD" id="cd17324">
    <property type="entry name" value="MFS_NepI_like"/>
    <property type="match status" value="1"/>
</dbReference>
<feature type="transmembrane region" description="Helical" evidence="6">
    <location>
        <begin position="125"/>
        <end position="144"/>
    </location>
</feature>
<comment type="caution">
    <text evidence="8">The sequence shown here is derived from an EMBL/GenBank/DDBJ whole genome shotgun (WGS) entry which is preliminary data.</text>
</comment>
<feature type="transmembrane region" description="Helical" evidence="6">
    <location>
        <begin position="380"/>
        <end position="400"/>
    </location>
</feature>
<keyword evidence="5 6" id="KW-0472">Membrane</keyword>